<reference evidence="2" key="1">
    <citation type="submission" date="2023-08" db="EMBL/GenBank/DDBJ databases">
        <authorList>
            <person name="Chen Y."/>
            <person name="Shah S."/>
            <person name="Dougan E. K."/>
            <person name="Thang M."/>
            <person name="Chan C."/>
        </authorList>
    </citation>
    <scope>NUCLEOTIDE SEQUENCE</scope>
</reference>
<protein>
    <submittedName>
        <fullName evidence="2">Uncharacterized protein</fullName>
    </submittedName>
</protein>
<evidence type="ECO:0000256" key="1">
    <source>
        <dbReference type="SAM" id="MobiDB-lite"/>
    </source>
</evidence>
<keyword evidence="3" id="KW-1185">Reference proteome</keyword>
<organism evidence="2 3">
    <name type="scientific">Effrenium voratum</name>
    <dbReference type="NCBI Taxonomy" id="2562239"/>
    <lineage>
        <taxon>Eukaryota</taxon>
        <taxon>Sar</taxon>
        <taxon>Alveolata</taxon>
        <taxon>Dinophyceae</taxon>
        <taxon>Suessiales</taxon>
        <taxon>Symbiodiniaceae</taxon>
        <taxon>Effrenium</taxon>
    </lineage>
</organism>
<sequence>MLKDDMTLAKLDLLYREAYGGAPLPAWVAENVLLVRKAKRRLRQQEAAAPTPEPKDSQEEAVEKPVPAVKEDSQEEAVEKPVPAVKEDSQEEAVEKPVPALKEDSQEEAVEKPVPAVKEDSQEEAVEKPVPAVKEALPMVLIWPDRLVPGKAVANSWETSVRSQKETADITNLKINDKERPGGYQP</sequence>
<name>A0AA36JQS8_9DINO</name>
<gene>
    <name evidence="2" type="ORF">EVOR1521_LOCUS30997</name>
</gene>
<comment type="caution">
    <text evidence="2">The sequence shown here is derived from an EMBL/GenBank/DDBJ whole genome shotgun (WGS) entry which is preliminary data.</text>
</comment>
<feature type="compositionally biased region" description="Basic and acidic residues" evidence="1">
    <location>
        <begin position="175"/>
        <end position="186"/>
    </location>
</feature>
<feature type="region of interest" description="Disordered" evidence="1">
    <location>
        <begin position="42"/>
        <end position="129"/>
    </location>
</feature>
<feature type="compositionally biased region" description="Basic and acidic residues" evidence="1">
    <location>
        <begin position="53"/>
        <end position="63"/>
    </location>
</feature>
<evidence type="ECO:0000313" key="2">
    <source>
        <dbReference type="EMBL" id="CAJ1410055.1"/>
    </source>
</evidence>
<proteinExistence type="predicted"/>
<evidence type="ECO:0000313" key="3">
    <source>
        <dbReference type="Proteomes" id="UP001178507"/>
    </source>
</evidence>
<dbReference type="AlphaFoldDB" id="A0AA36JQS8"/>
<dbReference type="EMBL" id="CAUJNA010003804">
    <property type="protein sequence ID" value="CAJ1410055.1"/>
    <property type="molecule type" value="Genomic_DNA"/>
</dbReference>
<accession>A0AA36JQS8</accession>
<dbReference type="Proteomes" id="UP001178507">
    <property type="component" value="Unassembled WGS sequence"/>
</dbReference>
<feature type="region of interest" description="Disordered" evidence="1">
    <location>
        <begin position="156"/>
        <end position="186"/>
    </location>
</feature>